<organism evidence="5 6">
    <name type="scientific">Plakobranchus ocellatus</name>
    <dbReference type="NCBI Taxonomy" id="259542"/>
    <lineage>
        <taxon>Eukaryota</taxon>
        <taxon>Metazoa</taxon>
        <taxon>Spiralia</taxon>
        <taxon>Lophotrochozoa</taxon>
        <taxon>Mollusca</taxon>
        <taxon>Gastropoda</taxon>
        <taxon>Heterobranchia</taxon>
        <taxon>Euthyneura</taxon>
        <taxon>Panpulmonata</taxon>
        <taxon>Sacoglossa</taxon>
        <taxon>Placobranchoidea</taxon>
        <taxon>Plakobranchidae</taxon>
        <taxon>Plakobranchus</taxon>
    </lineage>
</organism>
<keyword evidence="6" id="KW-1185">Reference proteome</keyword>
<dbReference type="InterPro" id="IPR027417">
    <property type="entry name" value="P-loop_NTPase"/>
</dbReference>
<sequence length="97" mass="10684">MSSVSSSNTDLGYQYLMKLVLAGSSGVGKTSLLMRYADEEFSETFISTIGVDFNGYEMSSKLRFYNTYNSMRGSGIGDIGIKPYPINRRSKAAPSLR</sequence>
<dbReference type="EMBL" id="BLXT01000945">
    <property type="protein sequence ID" value="GFN81561.1"/>
    <property type="molecule type" value="Genomic_DNA"/>
</dbReference>
<dbReference type="Gene3D" id="3.40.50.300">
    <property type="entry name" value="P-loop containing nucleotide triphosphate hydrolases"/>
    <property type="match status" value="1"/>
</dbReference>
<evidence type="ECO:0000256" key="2">
    <source>
        <dbReference type="ARBA" id="ARBA00022741"/>
    </source>
</evidence>
<dbReference type="Proteomes" id="UP000735302">
    <property type="component" value="Unassembled WGS sequence"/>
</dbReference>
<gene>
    <name evidence="5" type="ORF">PoB_000806700</name>
</gene>
<dbReference type="PANTHER" id="PTHR47980">
    <property type="entry name" value="LD44762P"/>
    <property type="match status" value="1"/>
</dbReference>
<reference evidence="5 6" key="1">
    <citation type="journal article" date="2021" name="Elife">
        <title>Chloroplast acquisition without the gene transfer in kleptoplastic sea slugs, Plakobranchus ocellatus.</title>
        <authorList>
            <person name="Maeda T."/>
            <person name="Takahashi S."/>
            <person name="Yoshida T."/>
            <person name="Shimamura S."/>
            <person name="Takaki Y."/>
            <person name="Nagai Y."/>
            <person name="Toyoda A."/>
            <person name="Suzuki Y."/>
            <person name="Arimoto A."/>
            <person name="Ishii H."/>
            <person name="Satoh N."/>
            <person name="Nishiyama T."/>
            <person name="Hasebe M."/>
            <person name="Maruyama T."/>
            <person name="Minagawa J."/>
            <person name="Obokata J."/>
            <person name="Shigenobu S."/>
        </authorList>
    </citation>
    <scope>NUCLEOTIDE SEQUENCE [LARGE SCALE GENOMIC DNA]</scope>
</reference>
<dbReference type="PROSITE" id="PS51419">
    <property type="entry name" value="RAB"/>
    <property type="match status" value="1"/>
</dbReference>
<protein>
    <submittedName>
        <fullName evidence="5">Ras-related protein rab-1b</fullName>
    </submittedName>
</protein>
<dbReference type="InterPro" id="IPR050305">
    <property type="entry name" value="Small_GTPase_Rab"/>
</dbReference>
<evidence type="ECO:0000313" key="5">
    <source>
        <dbReference type="EMBL" id="GFN81561.1"/>
    </source>
</evidence>
<proteinExistence type="inferred from homology"/>
<evidence type="ECO:0000256" key="4">
    <source>
        <dbReference type="ARBA" id="ARBA00023289"/>
    </source>
</evidence>
<evidence type="ECO:0000256" key="1">
    <source>
        <dbReference type="ARBA" id="ARBA00006270"/>
    </source>
</evidence>
<dbReference type="AlphaFoldDB" id="A0AAV3YH66"/>
<dbReference type="Pfam" id="PF00071">
    <property type="entry name" value="Ras"/>
    <property type="match status" value="1"/>
</dbReference>
<keyword evidence="4" id="KW-0449">Lipoprotein</keyword>
<name>A0AAV3YH66_9GAST</name>
<comment type="similarity">
    <text evidence="1">Belongs to the small GTPase superfamily. Rab family.</text>
</comment>
<evidence type="ECO:0000313" key="6">
    <source>
        <dbReference type="Proteomes" id="UP000735302"/>
    </source>
</evidence>
<keyword evidence="3" id="KW-0342">GTP-binding</keyword>
<dbReference type="SUPFAM" id="SSF52540">
    <property type="entry name" value="P-loop containing nucleoside triphosphate hydrolases"/>
    <property type="match status" value="1"/>
</dbReference>
<dbReference type="GO" id="GO:0005525">
    <property type="term" value="F:GTP binding"/>
    <property type="evidence" value="ECO:0007669"/>
    <property type="project" value="UniProtKB-KW"/>
</dbReference>
<comment type="caution">
    <text evidence="5">The sequence shown here is derived from an EMBL/GenBank/DDBJ whole genome shotgun (WGS) entry which is preliminary data.</text>
</comment>
<accession>A0AAV3YH66</accession>
<dbReference type="PRINTS" id="PR00449">
    <property type="entry name" value="RASTRNSFRMNG"/>
</dbReference>
<keyword evidence="2" id="KW-0547">Nucleotide-binding</keyword>
<dbReference type="GO" id="GO:0003924">
    <property type="term" value="F:GTPase activity"/>
    <property type="evidence" value="ECO:0007669"/>
    <property type="project" value="InterPro"/>
</dbReference>
<evidence type="ECO:0000256" key="3">
    <source>
        <dbReference type="ARBA" id="ARBA00023134"/>
    </source>
</evidence>
<keyword evidence="4" id="KW-0636">Prenylation</keyword>
<dbReference type="InterPro" id="IPR001806">
    <property type="entry name" value="Small_GTPase"/>
</dbReference>